<evidence type="ECO:0000259" key="1">
    <source>
        <dbReference type="Pfam" id="PF03167"/>
    </source>
</evidence>
<accession>I8UJ47</accession>
<dbReference type="AlphaFoldDB" id="I8UJ47"/>
<dbReference type="OrthoDB" id="5066079at2"/>
<dbReference type="Gene3D" id="3.40.470.10">
    <property type="entry name" value="Uracil-DNA glycosylase-like domain"/>
    <property type="match status" value="1"/>
</dbReference>
<keyword evidence="3" id="KW-1185">Reference proteome</keyword>
<dbReference type="EMBL" id="AKKV01000020">
    <property type="protein sequence ID" value="EIT86858.1"/>
    <property type="molecule type" value="Genomic_DNA"/>
</dbReference>
<reference evidence="2 3" key="1">
    <citation type="journal article" date="2012" name="J. Bacteriol.">
        <title>Genome of Bacillus macauensis ZFHKF-1, a Long-Chain-Forming Bacterium.</title>
        <authorList>
            <person name="Cai L."/>
            <person name="Zhang T."/>
        </authorList>
    </citation>
    <scope>NUCLEOTIDE SEQUENCE [LARGE SCALE GENOMIC DNA]</scope>
    <source>
        <strain evidence="2 3">ZFHKF-1</strain>
    </source>
</reference>
<dbReference type="InterPro" id="IPR036895">
    <property type="entry name" value="Uracil-DNA_glycosylase-like_sf"/>
</dbReference>
<proteinExistence type="predicted"/>
<dbReference type="Proteomes" id="UP000004080">
    <property type="component" value="Unassembled WGS sequence"/>
</dbReference>
<organism evidence="2 3">
    <name type="scientific">Fictibacillus macauensis ZFHKF-1</name>
    <dbReference type="NCBI Taxonomy" id="1196324"/>
    <lineage>
        <taxon>Bacteria</taxon>
        <taxon>Bacillati</taxon>
        <taxon>Bacillota</taxon>
        <taxon>Bacilli</taxon>
        <taxon>Bacillales</taxon>
        <taxon>Fictibacillaceae</taxon>
        <taxon>Fictibacillus</taxon>
    </lineage>
</organism>
<comment type="caution">
    <text evidence="2">The sequence shown here is derived from an EMBL/GenBank/DDBJ whole genome shotgun (WGS) entry which is preliminary data.</text>
</comment>
<dbReference type="eggNOG" id="ENOG5032TUI">
    <property type="taxonomic scope" value="Bacteria"/>
</dbReference>
<protein>
    <recommendedName>
        <fullName evidence="1">Uracil-DNA glycosylase-like domain-containing protein</fullName>
    </recommendedName>
</protein>
<dbReference type="STRING" id="1196324.A374_04769"/>
<gene>
    <name evidence="2" type="ORF">A374_04769</name>
</gene>
<feature type="domain" description="Uracil-DNA glycosylase-like" evidence="1">
    <location>
        <begin position="24"/>
        <end position="199"/>
    </location>
</feature>
<evidence type="ECO:0000313" key="2">
    <source>
        <dbReference type="EMBL" id="EIT86858.1"/>
    </source>
</evidence>
<dbReference type="SUPFAM" id="SSF52141">
    <property type="entry name" value="Uracil-DNA glycosylase-like"/>
    <property type="match status" value="1"/>
</dbReference>
<dbReference type="InterPro" id="IPR005122">
    <property type="entry name" value="Uracil-DNA_glycosylase-like"/>
</dbReference>
<dbReference type="RefSeq" id="WP_007201053.1">
    <property type="nucleotide sequence ID" value="NZ_AKKV01000020.1"/>
</dbReference>
<dbReference type="Pfam" id="PF03167">
    <property type="entry name" value="UDG"/>
    <property type="match status" value="1"/>
</dbReference>
<dbReference type="PATRIC" id="fig|1196324.3.peg.969"/>
<sequence length="212" mass="24580">MEYPIEALFQEAQERFSVHDVIREGVSLVFLLESPHVDELTFNAPLAGSSGRSVTKILTDQAETLPFGRLLAQEKDHDLYRRIGIMNVCSFPLQQAAIQDVQFTSSHASFFTIANKVRTANERTHYKNEEWNTFQHVMQRHFQQRLKRLQKQPLILVPCGKFAQKHLLLSGITSEQWRIIWDVPHPSYNAWSKDRYAPNIQKVKEAFTSLKT</sequence>
<evidence type="ECO:0000313" key="3">
    <source>
        <dbReference type="Proteomes" id="UP000004080"/>
    </source>
</evidence>
<name>I8UJ47_9BACL</name>